<proteinExistence type="predicted"/>
<dbReference type="OrthoDB" id="3210164at2"/>
<dbReference type="Proteomes" id="UP000238312">
    <property type="component" value="Unassembled WGS sequence"/>
</dbReference>
<dbReference type="InterPro" id="IPR050471">
    <property type="entry name" value="AB_hydrolase"/>
</dbReference>
<dbReference type="PANTHER" id="PTHR43433">
    <property type="entry name" value="HYDROLASE, ALPHA/BETA FOLD FAMILY PROTEIN"/>
    <property type="match status" value="1"/>
</dbReference>
<dbReference type="PANTHER" id="PTHR43433:SF5">
    <property type="entry name" value="AB HYDROLASE-1 DOMAIN-CONTAINING PROTEIN"/>
    <property type="match status" value="1"/>
</dbReference>
<evidence type="ECO:0000313" key="3">
    <source>
        <dbReference type="Proteomes" id="UP000238312"/>
    </source>
</evidence>
<dbReference type="Pfam" id="PF00561">
    <property type="entry name" value="Abhydrolase_1"/>
    <property type="match status" value="1"/>
</dbReference>
<sequence>MNDPDAASDAAGGLLDVPGARLFYRRTGSGPALLMIPGSPADSYDFVSIVPMLADRYTVLTYDWRGFSSSSLTGPPADLSLAMLTDDAYRLLAATGSGPAYVFGSSAGGLVALDLLAEHPDQVRAVVAHEPPATELLAGTDPRRELGHQTYELYRRQGVGPAMRAFAAGLGFGGSPPVMDEEPPPELREVMARMREKVVRQQKNAEFFLAHVLRSITSLPDLAVLSELSARVTIAVGTDSVRQFAHDTGLALAERLGVTAAVFPGGHAGFLTHPAAFADKLSRVLR</sequence>
<dbReference type="InterPro" id="IPR029058">
    <property type="entry name" value="AB_hydrolase_fold"/>
</dbReference>
<evidence type="ECO:0000313" key="2">
    <source>
        <dbReference type="EMBL" id="PRX69365.1"/>
    </source>
</evidence>
<name>A0A2T0N9C4_9ACTN</name>
<protein>
    <submittedName>
        <fullName evidence="2">Pimeloyl-ACP methyl ester carboxylesterase</fullName>
    </submittedName>
</protein>
<feature type="domain" description="AB hydrolase-1" evidence="1">
    <location>
        <begin position="31"/>
        <end position="138"/>
    </location>
</feature>
<dbReference type="Gene3D" id="3.40.50.1820">
    <property type="entry name" value="alpha/beta hydrolase"/>
    <property type="match status" value="1"/>
</dbReference>
<evidence type="ECO:0000259" key="1">
    <source>
        <dbReference type="Pfam" id="PF00561"/>
    </source>
</evidence>
<gene>
    <name evidence="2" type="ORF">B0I32_102422</name>
</gene>
<dbReference type="SUPFAM" id="SSF53474">
    <property type="entry name" value="alpha/beta-Hydrolases"/>
    <property type="match status" value="1"/>
</dbReference>
<reference evidence="2 3" key="1">
    <citation type="submission" date="2018-03" db="EMBL/GenBank/DDBJ databases">
        <title>Genomic Encyclopedia of Type Strains, Phase III (KMG-III): the genomes of soil and plant-associated and newly described type strains.</title>
        <authorList>
            <person name="Whitman W."/>
        </authorList>
    </citation>
    <scope>NUCLEOTIDE SEQUENCE [LARGE SCALE GENOMIC DNA]</scope>
    <source>
        <strain evidence="2 3">CGMCC 4.7104</strain>
    </source>
</reference>
<comment type="caution">
    <text evidence="2">The sequence shown here is derived from an EMBL/GenBank/DDBJ whole genome shotgun (WGS) entry which is preliminary data.</text>
</comment>
<dbReference type="GO" id="GO:0004806">
    <property type="term" value="F:triacylglycerol lipase activity"/>
    <property type="evidence" value="ECO:0007669"/>
    <property type="project" value="TreeGrafter"/>
</dbReference>
<dbReference type="EMBL" id="PVNG01000002">
    <property type="protein sequence ID" value="PRX69365.1"/>
    <property type="molecule type" value="Genomic_DNA"/>
</dbReference>
<accession>A0A2T0N9C4</accession>
<dbReference type="RefSeq" id="WP_106235583.1">
    <property type="nucleotide sequence ID" value="NZ_PVNG01000002.1"/>
</dbReference>
<keyword evidence="3" id="KW-1185">Reference proteome</keyword>
<organism evidence="2 3">
    <name type="scientific">Nonomuraea fuscirosea</name>
    <dbReference type="NCBI Taxonomy" id="1291556"/>
    <lineage>
        <taxon>Bacteria</taxon>
        <taxon>Bacillati</taxon>
        <taxon>Actinomycetota</taxon>
        <taxon>Actinomycetes</taxon>
        <taxon>Streptosporangiales</taxon>
        <taxon>Streptosporangiaceae</taxon>
        <taxon>Nonomuraea</taxon>
    </lineage>
</organism>
<dbReference type="AlphaFoldDB" id="A0A2T0N9C4"/>
<dbReference type="InterPro" id="IPR000073">
    <property type="entry name" value="AB_hydrolase_1"/>
</dbReference>
<dbReference type="GO" id="GO:0046503">
    <property type="term" value="P:glycerolipid catabolic process"/>
    <property type="evidence" value="ECO:0007669"/>
    <property type="project" value="TreeGrafter"/>
</dbReference>